<dbReference type="Proteomes" id="UP000823847">
    <property type="component" value="Unassembled WGS sequence"/>
</dbReference>
<sequence>MGAALALCTSCVEEVNLDDLRPDPTLVVNAVAMAGEPLAVDVTRTWFYTDLNPEVTVSDAEVALYVNDAFRERVAYQPGDSAFNVPGRYRSAYVPATGDRLRIEVSHPTYGKATAQAEVPALAPFVAADRRLVDLGNYESAIYEITLRDSAGSEDFYWLRMEEGIPVYDAAAKRYTGDYKWMGIRVDYATEPVIGDSFTALDYIFGTGSLWMREEGVVFSDELFDGQAYTLRFTNTYYYDQFGTFPIEVVPDSVRFPDLPEEEYTPIPPRHLRVYLYTLSADYYYYLKAIQDAASGSISGTFQEIGLAEPVRTHSNIEGGVGILGGCHTGVFEVAISSSATTASTSRCGSAGSVRRDTP</sequence>
<organism evidence="1 2">
    <name type="scientific">Candidatus Parabacteroides intestinigallinarum</name>
    <dbReference type="NCBI Taxonomy" id="2838722"/>
    <lineage>
        <taxon>Bacteria</taxon>
        <taxon>Pseudomonadati</taxon>
        <taxon>Bacteroidota</taxon>
        <taxon>Bacteroidia</taxon>
        <taxon>Bacteroidales</taxon>
        <taxon>Tannerellaceae</taxon>
        <taxon>Parabacteroides</taxon>
    </lineage>
</organism>
<evidence type="ECO:0000313" key="1">
    <source>
        <dbReference type="EMBL" id="HIX86436.1"/>
    </source>
</evidence>
<accession>A0A9D1XSD6</accession>
<protein>
    <submittedName>
        <fullName evidence="1">DUF4249 domain-containing protein</fullName>
    </submittedName>
</protein>
<dbReference type="AlphaFoldDB" id="A0A9D1XSD6"/>
<dbReference type="Pfam" id="PF14054">
    <property type="entry name" value="DUF4249"/>
    <property type="match status" value="1"/>
</dbReference>
<proteinExistence type="predicted"/>
<comment type="caution">
    <text evidence="1">The sequence shown here is derived from an EMBL/GenBank/DDBJ whole genome shotgun (WGS) entry which is preliminary data.</text>
</comment>
<evidence type="ECO:0000313" key="2">
    <source>
        <dbReference type="Proteomes" id="UP000823847"/>
    </source>
</evidence>
<reference evidence="1" key="1">
    <citation type="journal article" date="2021" name="PeerJ">
        <title>Extensive microbial diversity within the chicken gut microbiome revealed by metagenomics and culture.</title>
        <authorList>
            <person name="Gilroy R."/>
            <person name="Ravi A."/>
            <person name="Getino M."/>
            <person name="Pursley I."/>
            <person name="Horton D.L."/>
            <person name="Alikhan N.F."/>
            <person name="Baker D."/>
            <person name="Gharbi K."/>
            <person name="Hall N."/>
            <person name="Watson M."/>
            <person name="Adriaenssens E.M."/>
            <person name="Foster-Nyarko E."/>
            <person name="Jarju S."/>
            <person name="Secka A."/>
            <person name="Antonio M."/>
            <person name="Oren A."/>
            <person name="Chaudhuri R.R."/>
            <person name="La Ragione R."/>
            <person name="Hildebrand F."/>
            <person name="Pallen M.J."/>
        </authorList>
    </citation>
    <scope>NUCLEOTIDE SEQUENCE</scope>
    <source>
        <strain evidence="1">ChiHecec2B26-12326</strain>
    </source>
</reference>
<gene>
    <name evidence="1" type="ORF">H9848_07500</name>
</gene>
<reference evidence="1" key="2">
    <citation type="submission" date="2021-04" db="EMBL/GenBank/DDBJ databases">
        <authorList>
            <person name="Gilroy R."/>
        </authorList>
    </citation>
    <scope>NUCLEOTIDE SEQUENCE</scope>
    <source>
        <strain evidence="1">ChiHecec2B26-12326</strain>
    </source>
</reference>
<dbReference type="InterPro" id="IPR025345">
    <property type="entry name" value="DUF4249"/>
</dbReference>
<name>A0A9D1XSD6_9BACT</name>
<dbReference type="EMBL" id="DXEN01000056">
    <property type="protein sequence ID" value="HIX86436.1"/>
    <property type="molecule type" value="Genomic_DNA"/>
</dbReference>